<evidence type="ECO:0000313" key="2">
    <source>
        <dbReference type="EMBL" id="MCW3170739.1"/>
    </source>
</evidence>
<organism evidence="2 3">
    <name type="scientific">Chryseobacterium kimseyorum</name>
    <dbReference type="NCBI Taxonomy" id="2984028"/>
    <lineage>
        <taxon>Bacteria</taxon>
        <taxon>Pseudomonadati</taxon>
        <taxon>Bacteroidota</taxon>
        <taxon>Flavobacteriia</taxon>
        <taxon>Flavobacteriales</taxon>
        <taxon>Weeksellaceae</taxon>
        <taxon>Chryseobacterium group</taxon>
        <taxon>Chryseobacterium</taxon>
    </lineage>
</organism>
<comment type="caution">
    <text evidence="2">The sequence shown here is derived from an EMBL/GenBank/DDBJ whole genome shotgun (WGS) entry which is preliminary data.</text>
</comment>
<sequence length="675" mass="77951">MRKLLPFLFVTLFFLFSDAQTTAPLHINSQALGNLVIDYKKIYTMTKDVITNLLADSKSSKNELKKVVETRDQFLSFSNEKRNIISGSELKSVPTINWTSEVNYNFSPGFADEDNIFYRARISSGLDWLALGQGSEKNHKLENSLKRRSSEVDLLENKEFQRKQLYTETLNKLRASFDIRKIKILADYETVLILSHDLSIQQNKLGIKNDGELAHKKHQLNTISIEKKHLQDLINTDSENVFDIDFMQYSLPELISVENLDLKHLVTDKKLALQIQKEMMQMNQKKERQLDLTVKLRYNYYSTPINDRNFASLGASLNLPVTKSKSALYEEAIVQRRESELDNLLISYKDQLSTIYRNYYEILATVQILESESNYLESELKVKSENENSKTFSPAAYLEVAEKFINNQLQLSDQRYKLFEKYTQYKMMSDKQTHDDSSPSFTNTDNEGHETYIWSSLFNNYSNEYIITLLNHWHINRVFLSIGNVTNAVKVENFKTLAAANNILVYRLIGENSYAATDNGFVNLQNALINAKNAGFAGIHLDIEPHTFSDYKDNVDLYSQRLINLFILSKTWCDQNEMALGVSVPMHLPTNIAYTLQQNNIRTYIMAYDVLSLDKKIAKTSVIRNILGNALSVWVFRINDFQNFSDLLDAETTVQNNNIDQIGYYDLSQMNNFKP</sequence>
<protein>
    <recommendedName>
        <fullName evidence="4">GH18 domain-containing protein</fullName>
    </recommendedName>
</protein>
<dbReference type="Gene3D" id="1.20.1600.10">
    <property type="entry name" value="Outer membrane efflux proteins (OEP)"/>
    <property type="match status" value="1"/>
</dbReference>
<feature type="chain" id="PRO_5046114256" description="GH18 domain-containing protein" evidence="1">
    <location>
        <begin position="20"/>
        <end position="675"/>
    </location>
</feature>
<feature type="signal peptide" evidence="1">
    <location>
        <begin position="1"/>
        <end position="19"/>
    </location>
</feature>
<evidence type="ECO:0000313" key="3">
    <source>
        <dbReference type="Proteomes" id="UP001163731"/>
    </source>
</evidence>
<accession>A0ABT3I440</accession>
<evidence type="ECO:0008006" key="4">
    <source>
        <dbReference type="Google" id="ProtNLM"/>
    </source>
</evidence>
<evidence type="ECO:0000256" key="1">
    <source>
        <dbReference type="SAM" id="SignalP"/>
    </source>
</evidence>
<dbReference type="RefSeq" id="WP_264751869.1">
    <property type="nucleotide sequence ID" value="NZ_JAPDHW010000027.1"/>
</dbReference>
<dbReference type="EMBL" id="JAPDHW010000027">
    <property type="protein sequence ID" value="MCW3170739.1"/>
    <property type="molecule type" value="Genomic_DNA"/>
</dbReference>
<name>A0ABT3I440_9FLAO</name>
<dbReference type="Proteomes" id="UP001163731">
    <property type="component" value="Unassembled WGS sequence"/>
</dbReference>
<keyword evidence="1" id="KW-0732">Signal</keyword>
<keyword evidence="3" id="KW-1185">Reference proteome</keyword>
<gene>
    <name evidence="2" type="ORF">OMO38_19590</name>
</gene>
<proteinExistence type="predicted"/>
<reference evidence="2" key="1">
    <citation type="submission" date="2022-10" db="EMBL/GenBank/DDBJ databases">
        <title>Chryseobacterium babae sp. nov. isolated from the gut of the beetle Oryctes rhinoceros, and Chryseobacterium kimseyorum sp. nov., isolated from a stick insect rearing cage.</title>
        <authorList>
            <person name="Shelomi M."/>
            <person name="Han C.-J."/>
            <person name="Chen W.-M."/>
            <person name="Chen H.-K."/>
            <person name="Liaw S.-J."/>
            <person name="Muhle E."/>
            <person name="Clermont D."/>
        </authorList>
    </citation>
    <scope>NUCLEOTIDE SEQUENCE</scope>
    <source>
        <strain evidence="2">09-1422</strain>
    </source>
</reference>